<organism evidence="2 3">
    <name type="scientific">Paenibacillus septentrionalis</name>
    <dbReference type="NCBI Taxonomy" id="429342"/>
    <lineage>
        <taxon>Bacteria</taxon>
        <taxon>Bacillati</taxon>
        <taxon>Bacillota</taxon>
        <taxon>Bacilli</taxon>
        <taxon>Bacillales</taxon>
        <taxon>Paenibacillaceae</taxon>
        <taxon>Paenibacillus</taxon>
    </lineage>
</organism>
<keyword evidence="3" id="KW-1185">Reference proteome</keyword>
<evidence type="ECO:0000313" key="3">
    <source>
        <dbReference type="Proteomes" id="UP001596233"/>
    </source>
</evidence>
<dbReference type="PROSITE" id="PS50943">
    <property type="entry name" value="HTH_CROC1"/>
    <property type="match status" value="1"/>
</dbReference>
<dbReference type="CDD" id="cd00093">
    <property type="entry name" value="HTH_XRE"/>
    <property type="match status" value="1"/>
</dbReference>
<dbReference type="Pfam" id="PF01381">
    <property type="entry name" value="HTH_3"/>
    <property type="match status" value="1"/>
</dbReference>
<dbReference type="InterPro" id="IPR001387">
    <property type="entry name" value="Cro/C1-type_HTH"/>
</dbReference>
<accession>A0ABW1UX22</accession>
<reference evidence="3" key="1">
    <citation type="journal article" date="2019" name="Int. J. Syst. Evol. Microbiol.">
        <title>The Global Catalogue of Microorganisms (GCM) 10K type strain sequencing project: providing services to taxonomists for standard genome sequencing and annotation.</title>
        <authorList>
            <consortium name="The Broad Institute Genomics Platform"/>
            <consortium name="The Broad Institute Genome Sequencing Center for Infectious Disease"/>
            <person name="Wu L."/>
            <person name="Ma J."/>
        </authorList>
    </citation>
    <scope>NUCLEOTIDE SEQUENCE [LARGE SCALE GENOMIC DNA]</scope>
    <source>
        <strain evidence="3">PCU 280</strain>
    </source>
</reference>
<sequence>MHEDEFYRWLGRYIKELRKKKNRTQQDICYVFRLSRSSLSNIETGRHRLSIFALYELLCVLDEPFEKVIDSMVVHHRHSKL</sequence>
<dbReference type="Proteomes" id="UP001596233">
    <property type="component" value="Unassembled WGS sequence"/>
</dbReference>
<evidence type="ECO:0000313" key="2">
    <source>
        <dbReference type="EMBL" id="MFC6331002.1"/>
    </source>
</evidence>
<dbReference type="SUPFAM" id="SSF47413">
    <property type="entry name" value="lambda repressor-like DNA-binding domains"/>
    <property type="match status" value="1"/>
</dbReference>
<dbReference type="EMBL" id="JBHSTE010000001">
    <property type="protein sequence ID" value="MFC6331002.1"/>
    <property type="molecule type" value="Genomic_DNA"/>
</dbReference>
<feature type="domain" description="HTH cro/C1-type" evidence="1">
    <location>
        <begin position="14"/>
        <end position="68"/>
    </location>
</feature>
<name>A0ABW1UX22_9BACL</name>
<dbReference type="SMART" id="SM00530">
    <property type="entry name" value="HTH_XRE"/>
    <property type="match status" value="1"/>
</dbReference>
<evidence type="ECO:0000259" key="1">
    <source>
        <dbReference type="PROSITE" id="PS50943"/>
    </source>
</evidence>
<gene>
    <name evidence="2" type="ORF">ACFP56_00080</name>
</gene>
<dbReference type="RefSeq" id="WP_379229762.1">
    <property type="nucleotide sequence ID" value="NZ_JBHSTE010000001.1"/>
</dbReference>
<protein>
    <submittedName>
        <fullName evidence="2">Helix-turn-helix transcriptional regulator</fullName>
    </submittedName>
</protein>
<proteinExistence type="predicted"/>
<dbReference type="InterPro" id="IPR010982">
    <property type="entry name" value="Lambda_DNA-bd_dom_sf"/>
</dbReference>
<comment type="caution">
    <text evidence="2">The sequence shown here is derived from an EMBL/GenBank/DDBJ whole genome shotgun (WGS) entry which is preliminary data.</text>
</comment>
<dbReference type="Gene3D" id="1.10.260.40">
    <property type="entry name" value="lambda repressor-like DNA-binding domains"/>
    <property type="match status" value="1"/>
</dbReference>